<name>A0A6J4QQG3_9ACTN</name>
<gene>
    <name evidence="2" type="ORF">AVDCRST_MAG14-690</name>
</gene>
<dbReference type="AlphaFoldDB" id="A0A6J4QQG3"/>
<accession>A0A6J4QQG3</accession>
<dbReference type="EMBL" id="CADCVG010000031">
    <property type="protein sequence ID" value="CAA9448905.1"/>
    <property type="molecule type" value="Genomic_DNA"/>
</dbReference>
<feature type="compositionally biased region" description="Basic and acidic residues" evidence="1">
    <location>
        <begin position="15"/>
        <end position="24"/>
    </location>
</feature>
<evidence type="ECO:0000313" key="2">
    <source>
        <dbReference type="EMBL" id="CAA9448905.1"/>
    </source>
</evidence>
<evidence type="ECO:0000256" key="1">
    <source>
        <dbReference type="SAM" id="MobiDB-lite"/>
    </source>
</evidence>
<feature type="region of interest" description="Disordered" evidence="1">
    <location>
        <begin position="1"/>
        <end position="42"/>
    </location>
</feature>
<proteinExistence type="predicted"/>
<sequence>MPKKAATAPPSTREYAAKTSHEVSRLAQRRRHAGPEPFGDPLSGVVLVAEPPAVEAGRTVDALRRSLAAVKLDLAYVTWAPPSLEEILALEPTVLVAVGPAAGRSIDTLHYPLAKTVFSESPEGSWFVWTEGTAGLKLPALDPALDDADAKRRFWRAFLVLRVLSPDRGH</sequence>
<protein>
    <submittedName>
        <fullName evidence="2">Uncharacterized protein</fullName>
    </submittedName>
</protein>
<organism evidence="2">
    <name type="scientific">uncultured Rubrobacteraceae bacterium</name>
    <dbReference type="NCBI Taxonomy" id="349277"/>
    <lineage>
        <taxon>Bacteria</taxon>
        <taxon>Bacillati</taxon>
        <taxon>Actinomycetota</taxon>
        <taxon>Rubrobacteria</taxon>
        <taxon>Rubrobacterales</taxon>
        <taxon>Rubrobacteraceae</taxon>
        <taxon>environmental samples</taxon>
    </lineage>
</organism>
<reference evidence="2" key="1">
    <citation type="submission" date="2020-02" db="EMBL/GenBank/DDBJ databases">
        <authorList>
            <person name="Meier V. D."/>
        </authorList>
    </citation>
    <scope>NUCLEOTIDE SEQUENCE</scope>
    <source>
        <strain evidence="2">AVDCRST_MAG14</strain>
    </source>
</reference>